<dbReference type="OrthoDB" id="1448313at2"/>
<sequence>MEIDINQQKLALGARYHIFINKQPTHVASQHLLQTRRQVQLFASKADTRPRWSLHQQLTWFSLRYQLTRWDRNVLDFRTESVWKSHYRCRYGADVYDIYGHRGTKHSVYKNERQIAWWQQARVTWFEGDNYKLWADEDSDAELLIAFCLVLDEPTSSGEDQNTLTLNLGAIGPQARVFDQTWQPK</sequence>
<dbReference type="RefSeq" id="WP_144850011.1">
    <property type="nucleotide sequence ID" value="NZ_VMRJ01000004.1"/>
</dbReference>
<dbReference type="Proteomes" id="UP000317624">
    <property type="component" value="Unassembled WGS sequence"/>
</dbReference>
<dbReference type="AlphaFoldDB" id="A0A558BRZ8"/>
<name>A0A558BRZ8_9BACT</name>
<organism evidence="1 2">
    <name type="scientific">Hymenobacter setariae</name>
    <dbReference type="NCBI Taxonomy" id="2594794"/>
    <lineage>
        <taxon>Bacteria</taxon>
        <taxon>Pseudomonadati</taxon>
        <taxon>Bacteroidota</taxon>
        <taxon>Cytophagia</taxon>
        <taxon>Cytophagales</taxon>
        <taxon>Hymenobacteraceae</taxon>
        <taxon>Hymenobacter</taxon>
    </lineage>
</organism>
<keyword evidence="2" id="KW-1185">Reference proteome</keyword>
<reference evidence="1 2" key="1">
    <citation type="submission" date="2019-07" db="EMBL/GenBank/DDBJ databases">
        <title>Hymenobacter sp. straun FUR1 Genome sequencing and assembly.</title>
        <authorList>
            <person name="Chhetri G."/>
        </authorList>
    </citation>
    <scope>NUCLEOTIDE SEQUENCE [LARGE SCALE GENOMIC DNA]</scope>
    <source>
        <strain evidence="1 2">Fur1</strain>
    </source>
</reference>
<accession>A0A558BRZ8</accession>
<comment type="caution">
    <text evidence="1">The sequence shown here is derived from an EMBL/GenBank/DDBJ whole genome shotgun (WGS) entry which is preliminary data.</text>
</comment>
<gene>
    <name evidence="1" type="ORF">FNT36_16710</name>
</gene>
<dbReference type="EMBL" id="VMRJ01000004">
    <property type="protein sequence ID" value="TVT39296.1"/>
    <property type="molecule type" value="Genomic_DNA"/>
</dbReference>
<proteinExistence type="predicted"/>
<protein>
    <submittedName>
        <fullName evidence="1">Uncharacterized protein</fullName>
    </submittedName>
</protein>
<evidence type="ECO:0000313" key="2">
    <source>
        <dbReference type="Proteomes" id="UP000317624"/>
    </source>
</evidence>
<evidence type="ECO:0000313" key="1">
    <source>
        <dbReference type="EMBL" id="TVT39296.1"/>
    </source>
</evidence>